<gene>
    <name evidence="2" type="ORF">SPACI_023890</name>
</gene>
<dbReference type="Pfam" id="PF00483">
    <property type="entry name" value="NTP_transferase"/>
    <property type="match status" value="1"/>
</dbReference>
<dbReference type="PANTHER" id="PTHR46390">
    <property type="entry name" value="MANNOSE-1-PHOSPHATE GUANYLYLTRANSFERASE"/>
    <property type="match status" value="1"/>
</dbReference>
<dbReference type="EMBL" id="CP155571">
    <property type="protein sequence ID" value="XFO72337.1"/>
    <property type="molecule type" value="Genomic_DNA"/>
</dbReference>
<keyword evidence="3" id="KW-1185">Reference proteome</keyword>
<name>A0ABZ3J1S7_SPOA4</name>
<feature type="domain" description="Nucleotidyl transferase" evidence="1">
    <location>
        <begin position="4"/>
        <end position="103"/>
    </location>
</feature>
<dbReference type="InterPro" id="IPR051161">
    <property type="entry name" value="Mannose-6P_isomerase_type2"/>
</dbReference>
<reference evidence="2" key="1">
    <citation type="submission" date="2024-05" db="EMBL/GenBank/DDBJ databases">
        <title>Isolation and characterization of Sporomusa carbonis sp. nov., a carboxydotrophic hydrogenogen in the genus of Sporomusa isolated from a charcoal burning pile.</title>
        <authorList>
            <person name="Boeer T."/>
            <person name="Rosenbaum F."/>
            <person name="Eysell L."/>
            <person name="Mueller V."/>
            <person name="Daniel R."/>
            <person name="Poehlein A."/>
        </authorList>
    </citation>
    <scope>NUCLEOTIDE SEQUENCE [LARGE SCALE GENOMIC DNA]</scope>
    <source>
        <strain evidence="2">DSM 3132</strain>
    </source>
</reference>
<proteinExistence type="predicted"/>
<sequence>MPSDIIVVTNGAYQHQVREELVNCKAQAAHIVLEPVGRNTAPAIALAMRYCWDKLESTGKEILLAVPSDHIIHSQQDFMTDMQNAELLASRGKIVTFGIQPEQLVAELTRQGRKEAVENTTMYRPWGSYTIIGEGKELSRRRRYRSFYRLLWASLDMLRMAIMCNVFEQSGNTKGNLIIGGYIMESNLENKSEAGQMQHESVKKEVSLEELDELVEEYAQKLV</sequence>
<dbReference type="Proteomes" id="UP000216052">
    <property type="component" value="Chromosome"/>
</dbReference>
<protein>
    <recommendedName>
        <fullName evidence="1">Nucleotidyl transferase domain-containing protein</fullName>
    </recommendedName>
</protein>
<dbReference type="SUPFAM" id="SSF53448">
    <property type="entry name" value="Nucleotide-diphospho-sugar transferases"/>
    <property type="match status" value="1"/>
</dbReference>
<dbReference type="InterPro" id="IPR005835">
    <property type="entry name" value="NTP_transferase_dom"/>
</dbReference>
<dbReference type="Gene3D" id="3.90.550.10">
    <property type="entry name" value="Spore Coat Polysaccharide Biosynthesis Protein SpsA, Chain A"/>
    <property type="match status" value="1"/>
</dbReference>
<evidence type="ECO:0000313" key="2">
    <source>
        <dbReference type="EMBL" id="XFO72337.1"/>
    </source>
</evidence>
<organism evidence="2 3">
    <name type="scientific">Sporomusa acidovorans (strain ATCC 49682 / DSM 3132 / Mol)</name>
    <dbReference type="NCBI Taxonomy" id="1123286"/>
    <lineage>
        <taxon>Bacteria</taxon>
        <taxon>Bacillati</taxon>
        <taxon>Bacillota</taxon>
        <taxon>Negativicutes</taxon>
        <taxon>Selenomonadales</taxon>
        <taxon>Sporomusaceae</taxon>
        <taxon>Sporomusa</taxon>
    </lineage>
</organism>
<dbReference type="PANTHER" id="PTHR46390:SF1">
    <property type="entry name" value="MANNOSE-1-PHOSPHATE GUANYLYLTRANSFERASE"/>
    <property type="match status" value="1"/>
</dbReference>
<accession>A0ABZ3J1S7</accession>
<dbReference type="InterPro" id="IPR029044">
    <property type="entry name" value="Nucleotide-diphossugar_trans"/>
</dbReference>
<dbReference type="RefSeq" id="WP_169716868.1">
    <property type="nucleotide sequence ID" value="NZ_CP155571.1"/>
</dbReference>
<evidence type="ECO:0000259" key="1">
    <source>
        <dbReference type="Pfam" id="PF00483"/>
    </source>
</evidence>
<evidence type="ECO:0000313" key="3">
    <source>
        <dbReference type="Proteomes" id="UP000216052"/>
    </source>
</evidence>